<dbReference type="KEGG" id="sgbi:P3F81_00485"/>
<dbReference type="CDD" id="cd07333">
    <property type="entry name" value="M48C_bepA_like"/>
    <property type="match status" value="1"/>
</dbReference>
<comment type="similarity">
    <text evidence="6">Belongs to the peptidase M48 family.</text>
</comment>
<accession>A0A9Y2EU01</accession>
<dbReference type="GO" id="GO:0016020">
    <property type="term" value="C:membrane"/>
    <property type="evidence" value="ECO:0007669"/>
    <property type="project" value="TreeGrafter"/>
</dbReference>
<dbReference type="Pfam" id="PF01435">
    <property type="entry name" value="Peptidase_M48"/>
    <property type="match status" value="1"/>
</dbReference>
<keyword evidence="9" id="KW-1185">Reference proteome</keyword>
<proteinExistence type="inferred from homology"/>
<comment type="cofactor">
    <cofactor evidence="6">
        <name>Zn(2+)</name>
        <dbReference type="ChEBI" id="CHEBI:29105"/>
    </cofactor>
    <text evidence="6">Binds 1 zinc ion per subunit.</text>
</comment>
<name>A0A9Y2EU01_9FIRM</name>
<dbReference type="InterPro" id="IPR051156">
    <property type="entry name" value="Mito/Outer_Membr_Metalloprot"/>
</dbReference>
<gene>
    <name evidence="8" type="ORF">P3F81_00485</name>
</gene>
<sequence length="343" mass="38232">MLNAKRIFSAFVNLFVIQLFILSQASAGLIGTQQEIEMGKEVARQIEEKYPLLDDAEVQARIDRIGKNIVAVCDRPDLPYTFKVLDVDEVNAMAAPGGFIYVYSGLIKLMPTDDELAGIIGHEIGHVVKRHSMGQLEKNLGISLIFGGIFGDKGKPLQSIALSAISAGYSRSDERQADLLGYQQSVKAGYNQYGMLMGLTKLYELNPKQRNDLFSDHPEASARIELMKQYLAEAHVTPTVKQIDANAAQVVDGDWSLPAIHTGVGATGPLYRAYLVAGRLYDIKNLENYSKDKYEIREMGRDLAIYYDDRNVVTVTSEDAAFYEVSVRTLADRYMESLRNWSI</sequence>
<dbReference type="RefSeq" id="WP_309320521.1">
    <property type="nucleotide sequence ID" value="NZ_CP120678.1"/>
</dbReference>
<evidence type="ECO:0000256" key="2">
    <source>
        <dbReference type="ARBA" id="ARBA00022723"/>
    </source>
</evidence>
<dbReference type="GO" id="GO:0004222">
    <property type="term" value="F:metalloendopeptidase activity"/>
    <property type="evidence" value="ECO:0007669"/>
    <property type="project" value="InterPro"/>
</dbReference>
<evidence type="ECO:0000256" key="5">
    <source>
        <dbReference type="ARBA" id="ARBA00023049"/>
    </source>
</evidence>
<dbReference type="Proteomes" id="UP001243623">
    <property type="component" value="Chromosome"/>
</dbReference>
<keyword evidence="2" id="KW-0479">Metal-binding</keyword>
<dbReference type="InterPro" id="IPR001915">
    <property type="entry name" value="Peptidase_M48"/>
</dbReference>
<evidence type="ECO:0000313" key="8">
    <source>
        <dbReference type="EMBL" id="WIW70835.1"/>
    </source>
</evidence>
<keyword evidence="3 6" id="KW-0378">Hydrolase</keyword>
<dbReference type="Gene3D" id="3.30.2010.10">
    <property type="entry name" value="Metalloproteases ('zincins'), catalytic domain"/>
    <property type="match status" value="1"/>
</dbReference>
<dbReference type="PANTHER" id="PTHR22726">
    <property type="entry name" value="METALLOENDOPEPTIDASE OMA1"/>
    <property type="match status" value="1"/>
</dbReference>
<evidence type="ECO:0000259" key="7">
    <source>
        <dbReference type="Pfam" id="PF01435"/>
    </source>
</evidence>
<evidence type="ECO:0000256" key="1">
    <source>
        <dbReference type="ARBA" id="ARBA00022670"/>
    </source>
</evidence>
<dbReference type="AlphaFoldDB" id="A0A9Y2EU01"/>
<evidence type="ECO:0000256" key="4">
    <source>
        <dbReference type="ARBA" id="ARBA00022833"/>
    </source>
</evidence>
<keyword evidence="5 6" id="KW-0482">Metalloprotease</keyword>
<evidence type="ECO:0000256" key="3">
    <source>
        <dbReference type="ARBA" id="ARBA00022801"/>
    </source>
</evidence>
<reference evidence="8" key="1">
    <citation type="submission" date="2023-03" db="EMBL/GenBank/DDBJ databases">
        <title>Selenobaculum gbiensis gen. nov. sp. nov., a new bacterium isolated from the gut microbiota of IBD patient.</title>
        <authorList>
            <person name="Yeo S."/>
            <person name="Park H."/>
            <person name="Huh C.S."/>
        </authorList>
    </citation>
    <scope>NUCLEOTIDE SEQUENCE</scope>
    <source>
        <strain evidence="8">ICN-92133</strain>
    </source>
</reference>
<dbReference type="GO" id="GO:0046872">
    <property type="term" value="F:metal ion binding"/>
    <property type="evidence" value="ECO:0007669"/>
    <property type="project" value="UniProtKB-KW"/>
</dbReference>
<organism evidence="8 9">
    <name type="scientific">Selenobaculum gibii</name>
    <dbReference type="NCBI Taxonomy" id="3054208"/>
    <lineage>
        <taxon>Bacteria</taxon>
        <taxon>Bacillati</taxon>
        <taxon>Bacillota</taxon>
        <taxon>Negativicutes</taxon>
        <taxon>Selenomonadales</taxon>
        <taxon>Selenomonadaceae</taxon>
        <taxon>Selenobaculum</taxon>
    </lineage>
</organism>
<dbReference type="PANTHER" id="PTHR22726:SF1">
    <property type="entry name" value="METALLOENDOPEPTIDASE OMA1, MITOCHONDRIAL"/>
    <property type="match status" value="1"/>
</dbReference>
<keyword evidence="4 6" id="KW-0862">Zinc</keyword>
<dbReference type="GO" id="GO:0051603">
    <property type="term" value="P:proteolysis involved in protein catabolic process"/>
    <property type="evidence" value="ECO:0007669"/>
    <property type="project" value="TreeGrafter"/>
</dbReference>
<evidence type="ECO:0000256" key="6">
    <source>
        <dbReference type="RuleBase" id="RU003983"/>
    </source>
</evidence>
<protein>
    <submittedName>
        <fullName evidence="8">M48 family metallopeptidase</fullName>
    </submittedName>
</protein>
<evidence type="ECO:0000313" key="9">
    <source>
        <dbReference type="Proteomes" id="UP001243623"/>
    </source>
</evidence>
<dbReference type="EMBL" id="CP120678">
    <property type="protein sequence ID" value="WIW70835.1"/>
    <property type="molecule type" value="Genomic_DNA"/>
</dbReference>
<keyword evidence="1 6" id="KW-0645">Protease</keyword>
<feature type="domain" description="Peptidase M48" evidence="7">
    <location>
        <begin position="59"/>
        <end position="228"/>
    </location>
</feature>